<dbReference type="SMART" id="SM00028">
    <property type="entry name" value="TPR"/>
    <property type="match status" value="3"/>
</dbReference>
<dbReference type="PROSITE" id="PS50011">
    <property type="entry name" value="PROTEIN_KINASE_DOM"/>
    <property type="match status" value="1"/>
</dbReference>
<keyword evidence="4 6" id="KW-0067">ATP-binding</keyword>
<sequence>MDVVALEKTEVYQGRYRVERTLGAGGMGVVYLAEDVKLGRKVAIKQLRSDMTGNSAEARFRSEAQLLARLNHPNIVRLYDVLEEGHNIALVMELVEGVTLKEWMREHTATLAEKLDLLMQICQGLGKAHGLGIIHRDLKPENILVTNDGVAKITDFGIAKALDCDQQLTREDHIAGSVQAMSPEQLQGNTLDPRSDLFSLGSIAYELLCGNKPFERGDKSALAFAQQITNKPHIPPQQAWAGIPKPLAALLDRLLSKQPELRPNSTQQVYEALELISRHGINSNTLQYSETVTQLLIKPRKKHRLITPILTGLTIVGASIFWGWKTLTYLPPQYIAILPIQINGVVQGEENSEMLVRTMVRQALSSASPQLKSSALVSYTPEKNISHEEQLNILQNKGITDALLARLDCMKLRCNIELQRINPSDSQIRQQTSFVFLSDKIQEAQYTIGNSAIQLFPKNYRKKPNMAAKMESNDYDRYLAVLSKIDSDQTVGINDLKTLEELIGKYPANTNLYSSYTKASLAIWGATNNGQILTKALGILTSAEGMGVDKTVLLEAKFAIKSVSEERQGFESILAKLEAQDHPSAHLLSQFARHQYIHGDYKQSLSWSKEAAALNPSFNNYYYIVINELALANYDSARITLKKMIKMYPERWKAHNLLGVIELEKGNIDSAENVITSIPEELRDWPTKSNLGTVYFFQGRFEHALQEYLGILNSSPNNLQMLTQIAETYLMLSDFENAQSYFQRVISLTTESTIVKDRQFRAEALAYSGMTAASIALIKDLLRESPESTYVKHVAAQVYSLAEEWQSANYHLEDLINQGMSKEWFTLPAFQQLCLQPQTSQIVKDTICL</sequence>
<dbReference type="RefSeq" id="WP_371842321.1">
    <property type="nucleotide sequence ID" value="NZ_JBGMEL010000001.1"/>
</dbReference>
<dbReference type="Pfam" id="PF13181">
    <property type="entry name" value="TPR_8"/>
    <property type="match status" value="1"/>
</dbReference>
<dbReference type="InterPro" id="IPR017441">
    <property type="entry name" value="Protein_kinase_ATP_BS"/>
</dbReference>
<dbReference type="CDD" id="cd14014">
    <property type="entry name" value="STKc_PknB_like"/>
    <property type="match status" value="1"/>
</dbReference>
<dbReference type="Pfam" id="PF00069">
    <property type="entry name" value="Pkinase"/>
    <property type="match status" value="1"/>
</dbReference>
<evidence type="ECO:0000259" key="7">
    <source>
        <dbReference type="PROSITE" id="PS50011"/>
    </source>
</evidence>
<feature type="repeat" description="TPR" evidence="5">
    <location>
        <begin position="719"/>
        <end position="752"/>
    </location>
</feature>
<proteinExistence type="predicted"/>
<evidence type="ECO:0000256" key="2">
    <source>
        <dbReference type="ARBA" id="ARBA00022741"/>
    </source>
</evidence>
<evidence type="ECO:0000256" key="4">
    <source>
        <dbReference type="ARBA" id="ARBA00022840"/>
    </source>
</evidence>
<dbReference type="PROSITE" id="PS00107">
    <property type="entry name" value="PROTEIN_KINASE_ATP"/>
    <property type="match status" value="1"/>
</dbReference>
<evidence type="ECO:0000256" key="5">
    <source>
        <dbReference type="PROSITE-ProRule" id="PRU00339"/>
    </source>
</evidence>
<evidence type="ECO:0000313" key="9">
    <source>
        <dbReference type="Proteomes" id="UP001569414"/>
    </source>
</evidence>
<dbReference type="Gene3D" id="1.10.510.10">
    <property type="entry name" value="Transferase(Phosphotransferase) domain 1"/>
    <property type="match status" value="1"/>
</dbReference>
<dbReference type="PANTHER" id="PTHR43289">
    <property type="entry name" value="MITOGEN-ACTIVATED PROTEIN KINASE KINASE KINASE 20-RELATED"/>
    <property type="match status" value="1"/>
</dbReference>
<evidence type="ECO:0000256" key="1">
    <source>
        <dbReference type="ARBA" id="ARBA00022679"/>
    </source>
</evidence>
<keyword evidence="9" id="KW-1185">Reference proteome</keyword>
<evidence type="ECO:0000256" key="6">
    <source>
        <dbReference type="PROSITE-ProRule" id="PRU10141"/>
    </source>
</evidence>
<comment type="caution">
    <text evidence="8">The sequence shown here is derived from an EMBL/GenBank/DDBJ whole genome shotgun (WGS) entry which is preliminary data.</text>
</comment>
<feature type="domain" description="Protein kinase" evidence="7">
    <location>
        <begin position="16"/>
        <end position="276"/>
    </location>
</feature>
<dbReference type="InterPro" id="IPR011009">
    <property type="entry name" value="Kinase-like_dom_sf"/>
</dbReference>
<dbReference type="Gene3D" id="3.30.200.20">
    <property type="entry name" value="Phosphorylase Kinase, domain 1"/>
    <property type="match status" value="1"/>
</dbReference>
<feature type="binding site" evidence="6">
    <location>
        <position position="45"/>
    </location>
    <ligand>
        <name>ATP</name>
        <dbReference type="ChEBI" id="CHEBI:30616"/>
    </ligand>
</feature>
<dbReference type="InterPro" id="IPR019734">
    <property type="entry name" value="TPR_rpt"/>
</dbReference>
<evidence type="ECO:0000313" key="8">
    <source>
        <dbReference type="EMBL" id="MFA0789173.1"/>
    </source>
</evidence>
<keyword evidence="1" id="KW-0808">Transferase</keyword>
<keyword evidence="2 6" id="KW-0547">Nucleotide-binding</keyword>
<dbReference type="InterPro" id="IPR000719">
    <property type="entry name" value="Prot_kinase_dom"/>
</dbReference>
<evidence type="ECO:0000256" key="3">
    <source>
        <dbReference type="ARBA" id="ARBA00022777"/>
    </source>
</evidence>
<dbReference type="GO" id="GO:0016301">
    <property type="term" value="F:kinase activity"/>
    <property type="evidence" value="ECO:0007669"/>
    <property type="project" value="UniProtKB-KW"/>
</dbReference>
<dbReference type="InterPro" id="IPR008271">
    <property type="entry name" value="Ser/Thr_kinase_AS"/>
</dbReference>
<reference evidence="8 9" key="1">
    <citation type="submission" date="2024-08" db="EMBL/GenBank/DDBJ databases">
        <authorList>
            <person name="Ishaq N."/>
        </authorList>
    </citation>
    <scope>NUCLEOTIDE SEQUENCE [LARGE SCALE GENOMIC DNA]</scope>
    <source>
        <strain evidence="8 9">JCM 30400</strain>
    </source>
</reference>
<keyword evidence="5" id="KW-0802">TPR repeat</keyword>
<dbReference type="SMART" id="SM00220">
    <property type="entry name" value="S_TKc"/>
    <property type="match status" value="1"/>
</dbReference>
<name>A0ABV4NIF5_9GAMM</name>
<dbReference type="Proteomes" id="UP001569414">
    <property type="component" value="Unassembled WGS sequence"/>
</dbReference>
<organism evidence="8 9">
    <name type="scientific">Microbulbifer echini</name>
    <dbReference type="NCBI Taxonomy" id="1529067"/>
    <lineage>
        <taxon>Bacteria</taxon>
        <taxon>Pseudomonadati</taxon>
        <taxon>Pseudomonadota</taxon>
        <taxon>Gammaproteobacteria</taxon>
        <taxon>Cellvibrionales</taxon>
        <taxon>Microbulbiferaceae</taxon>
        <taxon>Microbulbifer</taxon>
    </lineage>
</organism>
<dbReference type="Gene3D" id="1.25.40.10">
    <property type="entry name" value="Tetratricopeptide repeat domain"/>
    <property type="match status" value="1"/>
</dbReference>
<dbReference type="SUPFAM" id="SSF48452">
    <property type="entry name" value="TPR-like"/>
    <property type="match status" value="1"/>
</dbReference>
<gene>
    <name evidence="8" type="ORF">ACCI51_01360</name>
</gene>
<keyword evidence="3 8" id="KW-0418">Kinase</keyword>
<dbReference type="PANTHER" id="PTHR43289:SF6">
    <property type="entry name" value="SERINE_THREONINE-PROTEIN KINASE NEKL-3"/>
    <property type="match status" value="1"/>
</dbReference>
<protein>
    <submittedName>
        <fullName evidence="8">Protein kinase</fullName>
    </submittedName>
</protein>
<accession>A0ABV4NIF5</accession>
<dbReference type="InterPro" id="IPR011990">
    <property type="entry name" value="TPR-like_helical_dom_sf"/>
</dbReference>
<feature type="repeat" description="TPR" evidence="5">
    <location>
        <begin position="685"/>
        <end position="718"/>
    </location>
</feature>
<dbReference type="PROSITE" id="PS50005">
    <property type="entry name" value="TPR"/>
    <property type="match status" value="2"/>
</dbReference>
<dbReference type="PROSITE" id="PS00108">
    <property type="entry name" value="PROTEIN_KINASE_ST"/>
    <property type="match status" value="1"/>
</dbReference>
<dbReference type="SUPFAM" id="SSF56112">
    <property type="entry name" value="Protein kinase-like (PK-like)"/>
    <property type="match status" value="1"/>
</dbReference>
<dbReference type="EMBL" id="JBGMEL010000001">
    <property type="protein sequence ID" value="MFA0789173.1"/>
    <property type="molecule type" value="Genomic_DNA"/>
</dbReference>